<name>A0ACB8A2M5_9AGAM</name>
<gene>
    <name evidence="1" type="ORF">BJ138DRAFT_1116674</name>
</gene>
<dbReference type="EMBL" id="MU267902">
    <property type="protein sequence ID" value="KAH7907471.1"/>
    <property type="molecule type" value="Genomic_DNA"/>
</dbReference>
<organism evidence="1 2">
    <name type="scientific">Hygrophoropsis aurantiaca</name>
    <dbReference type="NCBI Taxonomy" id="72124"/>
    <lineage>
        <taxon>Eukaryota</taxon>
        <taxon>Fungi</taxon>
        <taxon>Dikarya</taxon>
        <taxon>Basidiomycota</taxon>
        <taxon>Agaricomycotina</taxon>
        <taxon>Agaricomycetes</taxon>
        <taxon>Agaricomycetidae</taxon>
        <taxon>Boletales</taxon>
        <taxon>Coniophorineae</taxon>
        <taxon>Hygrophoropsidaceae</taxon>
        <taxon>Hygrophoropsis</taxon>
    </lineage>
</organism>
<proteinExistence type="predicted"/>
<dbReference type="Proteomes" id="UP000790377">
    <property type="component" value="Unassembled WGS sequence"/>
</dbReference>
<evidence type="ECO:0000313" key="2">
    <source>
        <dbReference type="Proteomes" id="UP000790377"/>
    </source>
</evidence>
<protein>
    <submittedName>
        <fullName evidence="1">Uncharacterized protein</fullName>
    </submittedName>
</protein>
<evidence type="ECO:0000313" key="1">
    <source>
        <dbReference type="EMBL" id="KAH7907471.1"/>
    </source>
</evidence>
<sequence>MSRSLEVRYTCRSCPLNRCASFFAADNHNICMCDHPYLDHAEQPPQPRVFPPRAGFVTTNCTSFRSSTGNPISGYFEQCICSAPYSAHSVLPSSNTPIAPSTPARSQFPLPTPYQSNSSTPSFSSAVPSFSSTQSTFGSASSASASASRSGSHSVTPQSDISLPRYSLPPTSINVQESPTLGITPYLPTMTPRNNPFGVPMSNVTMSTRNVRGRTRGHGSSHQGRTYQPYGPRSNEKQLEIELIMFPKDYYLDADPDNFDPEFGNFPLPRKLQEGEQLATTITYMRTKGLVKRLQFRTNDIQKNFMSEILQAVCTMAMDNHLNFPPCIHPTLEIPMDEANRDQRLAFHTLPFRVLKAGNRTHNGRYITIDQSATFTAFKFNELTRPGKKLSNPADENIRILLLCPKGGSIIGPIDSDSTAKHHCFADHVCAHLTLEDGDDISQTVSCKDACPSPHNPDTPLFLPSPQVATVSVQSSPLLPSRLSSPSFFTSAPSPSHRRRSARLIVRSPSPALSHISISSGNSPISPLLNLPAPTMGPGLSAIRSSLLQPSNQSPTFEFLSNIADYIRTRTPQPVLYERLTIRGNTTLITAEGLIDFLIYKHHNPNTTYSYAAHSAHVNASFSINPPDVDFQNIFAMDWHFRAGHATAGADNLGDGVMRQVLSEAIQLCLSWQEDIQENITDELNNDGYVVLKSSQYPSLDQLDRAHVLGVLSAVFLLKVQNGPDPVSPVLLQAAIGGIDSILDVSWLRDVVPEITQGFTLLPTDHGSPLPTDANERTTLQRLLQSRISASLAGISSLAADAWPGLIKNFYTACLLGMEPDALNASTLFNAFRNGLNIHLPATLPRFNQLVRESSKKILPVIYNRRITSGDQIFPYITYEVIGDSSFRSRLSPSLVKFKSAVQRYLTGIGNVTHALLDGVSVSMDASQLSDPGFRAKRFAKVLSGSSLLPTRVGDTFKIHLLQNIPEAATFNGQYNIHTDLIPPTPHACVFKLDVWVNDRLLQALQVDTPDDANEATDIDYCLHLALMHIGEDVFNARLG</sequence>
<accession>A0ACB8A2M5</accession>
<keyword evidence="2" id="KW-1185">Reference proteome</keyword>
<reference evidence="1" key="1">
    <citation type="journal article" date="2021" name="New Phytol.">
        <title>Evolutionary innovations through gain and loss of genes in the ectomycorrhizal Boletales.</title>
        <authorList>
            <person name="Wu G."/>
            <person name="Miyauchi S."/>
            <person name="Morin E."/>
            <person name="Kuo A."/>
            <person name="Drula E."/>
            <person name="Varga T."/>
            <person name="Kohler A."/>
            <person name="Feng B."/>
            <person name="Cao Y."/>
            <person name="Lipzen A."/>
            <person name="Daum C."/>
            <person name="Hundley H."/>
            <person name="Pangilinan J."/>
            <person name="Johnson J."/>
            <person name="Barry K."/>
            <person name="LaButti K."/>
            <person name="Ng V."/>
            <person name="Ahrendt S."/>
            <person name="Min B."/>
            <person name="Choi I.G."/>
            <person name="Park H."/>
            <person name="Plett J.M."/>
            <person name="Magnuson J."/>
            <person name="Spatafora J.W."/>
            <person name="Nagy L.G."/>
            <person name="Henrissat B."/>
            <person name="Grigoriev I.V."/>
            <person name="Yang Z.L."/>
            <person name="Xu J."/>
            <person name="Martin F.M."/>
        </authorList>
    </citation>
    <scope>NUCLEOTIDE SEQUENCE</scope>
    <source>
        <strain evidence="1">ATCC 28755</strain>
    </source>
</reference>
<comment type="caution">
    <text evidence="1">The sequence shown here is derived from an EMBL/GenBank/DDBJ whole genome shotgun (WGS) entry which is preliminary data.</text>
</comment>